<dbReference type="EMBL" id="ABCS01000094">
    <property type="protein sequence ID" value="EDM75370.1"/>
    <property type="molecule type" value="Genomic_DNA"/>
</dbReference>
<dbReference type="AlphaFoldDB" id="A6GFJ8"/>
<comment type="caution">
    <text evidence="3">The sequence shown here is derived from an EMBL/GenBank/DDBJ whole genome shotgun (WGS) entry which is preliminary data.</text>
</comment>
<name>A6GFJ8_9BACT</name>
<accession>A6GFJ8</accession>
<sequence length="275" mass="29177">MLGPSSTRPPTLSSALVLALAMAASACASDPHGLAAQDTTGPAAASSLVDLPSPANPSVELQRGDPPPPRDTPIFTLDFTDIAPGERVPMRDYFDFGALLFGDGESDHAALLDAANGELGQALGDAAPRAPGRFELTAISNRLDLREPGRNCGEVWLRYRLVDDTRGEPGALTLDARFAQIRRGVDEHGEPILDCDMILDSWFIDAATATDTPASIRRLAHGKDAPLSAIQLSRFSLLGVEIRVQEAEGGERVVALDYRHADAEGTQFVPADNAD</sequence>
<evidence type="ECO:0008006" key="5">
    <source>
        <dbReference type="Google" id="ProtNLM"/>
    </source>
</evidence>
<dbReference type="Proteomes" id="UP000005801">
    <property type="component" value="Unassembled WGS sequence"/>
</dbReference>
<reference evidence="3 4" key="1">
    <citation type="submission" date="2007-06" db="EMBL/GenBank/DDBJ databases">
        <authorList>
            <person name="Shimkets L."/>
            <person name="Ferriera S."/>
            <person name="Johnson J."/>
            <person name="Kravitz S."/>
            <person name="Beeson K."/>
            <person name="Sutton G."/>
            <person name="Rogers Y.-H."/>
            <person name="Friedman R."/>
            <person name="Frazier M."/>
            <person name="Venter J.C."/>
        </authorList>
    </citation>
    <scope>NUCLEOTIDE SEQUENCE [LARGE SCALE GENOMIC DNA]</scope>
    <source>
        <strain evidence="3 4">SIR-1</strain>
    </source>
</reference>
<evidence type="ECO:0000256" key="1">
    <source>
        <dbReference type="SAM" id="MobiDB-lite"/>
    </source>
</evidence>
<dbReference type="STRING" id="391625.PPSIR1_15365"/>
<organism evidence="3 4">
    <name type="scientific">Plesiocystis pacifica SIR-1</name>
    <dbReference type="NCBI Taxonomy" id="391625"/>
    <lineage>
        <taxon>Bacteria</taxon>
        <taxon>Pseudomonadati</taxon>
        <taxon>Myxococcota</taxon>
        <taxon>Polyangia</taxon>
        <taxon>Nannocystales</taxon>
        <taxon>Nannocystaceae</taxon>
        <taxon>Plesiocystis</taxon>
    </lineage>
</organism>
<feature type="chain" id="PRO_5002697822" description="Lipoprotein" evidence="2">
    <location>
        <begin position="29"/>
        <end position="275"/>
    </location>
</feature>
<evidence type="ECO:0000313" key="3">
    <source>
        <dbReference type="EMBL" id="EDM75370.1"/>
    </source>
</evidence>
<gene>
    <name evidence="3" type="ORF">PPSIR1_15365</name>
</gene>
<keyword evidence="4" id="KW-1185">Reference proteome</keyword>
<evidence type="ECO:0000313" key="4">
    <source>
        <dbReference type="Proteomes" id="UP000005801"/>
    </source>
</evidence>
<feature type="signal peptide" evidence="2">
    <location>
        <begin position="1"/>
        <end position="28"/>
    </location>
</feature>
<keyword evidence="2" id="KW-0732">Signal</keyword>
<feature type="region of interest" description="Disordered" evidence="1">
    <location>
        <begin position="30"/>
        <end position="71"/>
    </location>
</feature>
<dbReference type="RefSeq" id="WP_006975488.1">
    <property type="nucleotide sequence ID" value="NZ_ABCS01000094.1"/>
</dbReference>
<proteinExistence type="predicted"/>
<evidence type="ECO:0000256" key="2">
    <source>
        <dbReference type="SAM" id="SignalP"/>
    </source>
</evidence>
<protein>
    <recommendedName>
        <fullName evidence="5">Lipoprotein</fullName>
    </recommendedName>
</protein>